<gene>
    <name evidence="6" type="primary">sal</name>
    <name evidence="6" type="ORF">QQM35_09235</name>
</gene>
<evidence type="ECO:0000313" key="6">
    <source>
        <dbReference type="EMBL" id="XAF70245.1"/>
    </source>
</evidence>
<dbReference type="PANTHER" id="PTHR19211:SF14">
    <property type="entry name" value="ATP-BINDING CASSETTE SUB-FAMILY F MEMBER 1"/>
    <property type="match status" value="1"/>
</dbReference>
<keyword evidence="2" id="KW-0547">Nucleotide-binding</keyword>
<evidence type="ECO:0000256" key="2">
    <source>
        <dbReference type="ARBA" id="ARBA00022741"/>
    </source>
</evidence>
<feature type="domain" description="ABC transporter" evidence="5">
    <location>
        <begin position="3"/>
        <end position="228"/>
    </location>
</feature>
<dbReference type="Gene3D" id="3.40.50.300">
    <property type="entry name" value="P-loop containing nucleotide triphosphate hydrolases"/>
    <property type="match status" value="2"/>
</dbReference>
<evidence type="ECO:0000313" key="7">
    <source>
        <dbReference type="Proteomes" id="UP001436297"/>
    </source>
</evidence>
<dbReference type="NCBIfam" id="NF000169">
    <property type="entry name" value="ABCF_Sal"/>
    <property type="match status" value="1"/>
</dbReference>
<keyword evidence="7" id="KW-1185">Reference proteome</keyword>
<keyword evidence="1" id="KW-0677">Repeat</keyword>
<dbReference type="PANTHER" id="PTHR19211">
    <property type="entry name" value="ATP-BINDING TRANSPORT PROTEIN-RELATED"/>
    <property type="match status" value="1"/>
</dbReference>
<dbReference type="InterPro" id="IPR003439">
    <property type="entry name" value="ABC_transporter-like_ATP-bd"/>
</dbReference>
<evidence type="ECO:0000256" key="4">
    <source>
        <dbReference type="SAM" id="Coils"/>
    </source>
</evidence>
<dbReference type="InterPro" id="IPR027417">
    <property type="entry name" value="P-loop_NTPase"/>
</dbReference>
<dbReference type="CDD" id="cd03221">
    <property type="entry name" value="ABCF_EF-3"/>
    <property type="match status" value="1"/>
</dbReference>
<dbReference type="SMART" id="SM00382">
    <property type="entry name" value="AAA"/>
    <property type="match status" value="2"/>
</dbReference>
<keyword evidence="3" id="KW-0067">ATP-binding</keyword>
<dbReference type="InterPro" id="IPR003593">
    <property type="entry name" value="AAA+_ATPase"/>
</dbReference>
<accession>A0ABZ3EBU4</accession>
<keyword evidence="4" id="KW-0175">Coiled coil</keyword>
<dbReference type="EMBL" id="CP128355">
    <property type="protein sequence ID" value="XAF70245.1"/>
    <property type="molecule type" value="Genomic_DNA"/>
</dbReference>
<dbReference type="PROSITE" id="PS00211">
    <property type="entry name" value="ABC_TRANSPORTER_1"/>
    <property type="match status" value="1"/>
</dbReference>
<reference evidence="6 7" key="1">
    <citation type="journal article" date="2024" name="Pathogens">
        <title>Staphylococcus hsinchuensis sp. nov., Isolated from Soymilk.</title>
        <authorList>
            <person name="Wang Y.T."/>
            <person name="Lin Y.C."/>
            <person name="Hsieh Y.H."/>
            <person name="Lin Y.T."/>
            <person name="Hamada M."/>
            <person name="Chen C.C."/>
            <person name="Liou J.S."/>
            <person name="Lee A.Y."/>
            <person name="Zhang W.L."/>
            <person name="Chen Y.T."/>
            <person name="Huang C.H."/>
        </authorList>
    </citation>
    <scope>NUCLEOTIDE SEQUENCE [LARGE SCALE GENOMIC DNA]</scope>
    <source>
        <strain evidence="6 7">H164</strain>
    </source>
</reference>
<evidence type="ECO:0000256" key="3">
    <source>
        <dbReference type="ARBA" id="ARBA00022840"/>
    </source>
</evidence>
<evidence type="ECO:0000256" key="1">
    <source>
        <dbReference type="ARBA" id="ARBA00022737"/>
    </source>
</evidence>
<proteinExistence type="predicted"/>
<dbReference type="InterPro" id="IPR050611">
    <property type="entry name" value="ABCF"/>
</dbReference>
<dbReference type="Proteomes" id="UP001436297">
    <property type="component" value="Chromosome"/>
</dbReference>
<organism evidence="6 7">
    <name type="scientific">Staphylococcus hsinchuensis</name>
    <dbReference type="NCBI Taxonomy" id="3051183"/>
    <lineage>
        <taxon>Bacteria</taxon>
        <taxon>Bacillati</taxon>
        <taxon>Bacillota</taxon>
        <taxon>Bacilli</taxon>
        <taxon>Bacillales</taxon>
        <taxon>Staphylococcaceae</taxon>
        <taxon>Staphylococcus</taxon>
    </lineage>
</organism>
<name>A0ABZ3EBU4_9STAP</name>
<dbReference type="InterPro" id="IPR032781">
    <property type="entry name" value="ABC_tran_Xtn"/>
</dbReference>
<dbReference type="RefSeq" id="WP_251520271.1">
    <property type="nucleotide sequence ID" value="NZ_CP128355.1"/>
</dbReference>
<dbReference type="SUPFAM" id="SSF52540">
    <property type="entry name" value="P-loop containing nucleoside triphosphate hydrolases"/>
    <property type="match status" value="2"/>
</dbReference>
<dbReference type="NCBIfam" id="NF000355">
    <property type="entry name" value="ribo_prot_ABC_F"/>
    <property type="match status" value="1"/>
</dbReference>
<feature type="domain" description="ABC transporter" evidence="5">
    <location>
        <begin position="317"/>
        <end position="530"/>
    </location>
</feature>
<dbReference type="Pfam" id="PF00005">
    <property type="entry name" value="ABC_tran"/>
    <property type="match status" value="2"/>
</dbReference>
<protein>
    <submittedName>
        <fullName evidence="6">Sal family ABC-F type ribosomal protection protein</fullName>
    </submittedName>
</protein>
<dbReference type="Pfam" id="PF12848">
    <property type="entry name" value="ABC_tran_Xtn"/>
    <property type="match status" value="1"/>
</dbReference>
<evidence type="ECO:0000259" key="5">
    <source>
        <dbReference type="PROSITE" id="PS50893"/>
    </source>
</evidence>
<dbReference type="PROSITE" id="PS50893">
    <property type="entry name" value="ABC_TRANSPORTER_2"/>
    <property type="match status" value="2"/>
</dbReference>
<sequence>MSFYFEEKPFEKYGKELIKHVNIKVEPGEHIAVIGENGIGKTTLLRSIFNKYEETAYLMEQDLSQFQEFTALDYIMSWYPKLFELKRKITTDYEYISDYIEHNGYEIEERIIRVAKQFALSEEDLDKTLSVLSGGQQTKVALVRAMISQRSLILLDEPTNHLDHEMIDEVVKYINRSNSSLLFVSHHRGFIDLTASHIIEVSPDSTRKFVGNYSQYQSIIDVERQTEARAYEKKQKEIKALESTIQRVQDWHHSAKQSASVRNPLEQKRLSKLAQKAKVKESQLNQKIDKLNTQKPNEDNRHFHFVNQHSVNKKFLVTMKDVSVTINNQIIFNEMNFEIKHNENILLTGPNGSGKSLLIALISQQFAPDEGDVYVTPSLKIAYFDQKNANLDYQSTPLSMLLDMDGMARSQAQTILASFGFDQRKITQPISNLSMGEKSRLQFVLLYFSNPHLLILDEPTNYFDIATQDLILKMLDSFTGQVLIVTHDDYLKSQFEATHWSIENNKLVNVSLTPQEESNVDDTLKLLEDYNSIDEDGHFQTDD</sequence>
<dbReference type="InterPro" id="IPR017871">
    <property type="entry name" value="ABC_transporter-like_CS"/>
</dbReference>
<feature type="coiled-coil region" evidence="4">
    <location>
        <begin position="224"/>
        <end position="294"/>
    </location>
</feature>